<accession>A0A0J9V0G3</accession>
<name>A0A0J9V0G3_FUSO4</name>
<dbReference type="EMBL" id="DS231702">
    <property type="protein sequence ID" value="KNB04356.1"/>
    <property type="molecule type" value="Genomic_DNA"/>
</dbReference>
<dbReference type="Proteomes" id="UP000009097">
    <property type="component" value="Unassembled WGS sequence"/>
</dbReference>
<dbReference type="AlphaFoldDB" id="A0A0J9V0G3"/>
<evidence type="ECO:0000313" key="2">
    <source>
        <dbReference type="Proteomes" id="UP000009097"/>
    </source>
</evidence>
<dbReference type="GeneID" id="28959979"/>
<reference evidence="1" key="2">
    <citation type="journal article" date="2010" name="Nature">
        <title>Comparative genomics reveals mobile pathogenicity chromosomes in Fusarium.</title>
        <authorList>
            <person name="Ma L.J."/>
            <person name="van der Does H.C."/>
            <person name="Borkovich K.A."/>
            <person name="Coleman J.J."/>
            <person name="Daboussi M.J."/>
            <person name="Di Pietro A."/>
            <person name="Dufresne M."/>
            <person name="Freitag M."/>
            <person name="Grabherr M."/>
            <person name="Henrissat B."/>
            <person name="Houterman P.M."/>
            <person name="Kang S."/>
            <person name="Shim W.B."/>
            <person name="Woloshuk C."/>
            <person name="Xie X."/>
            <person name="Xu J.R."/>
            <person name="Antoniw J."/>
            <person name="Baker S.E."/>
            <person name="Bluhm B.H."/>
            <person name="Breakspear A."/>
            <person name="Brown D.W."/>
            <person name="Butchko R.A."/>
            <person name="Chapman S."/>
            <person name="Coulson R."/>
            <person name="Coutinho P.M."/>
            <person name="Danchin E.G."/>
            <person name="Diener A."/>
            <person name="Gale L.R."/>
            <person name="Gardiner D.M."/>
            <person name="Goff S."/>
            <person name="Hammond-Kosack K.E."/>
            <person name="Hilburn K."/>
            <person name="Hua-Van A."/>
            <person name="Jonkers W."/>
            <person name="Kazan K."/>
            <person name="Kodira C.D."/>
            <person name="Koehrsen M."/>
            <person name="Kumar L."/>
            <person name="Lee Y.H."/>
            <person name="Li L."/>
            <person name="Manners J.M."/>
            <person name="Miranda-Saavedra D."/>
            <person name="Mukherjee M."/>
            <person name="Park G."/>
            <person name="Park J."/>
            <person name="Park S.Y."/>
            <person name="Proctor R.H."/>
            <person name="Regev A."/>
            <person name="Ruiz-Roldan M.C."/>
            <person name="Sain D."/>
            <person name="Sakthikumar S."/>
            <person name="Sykes S."/>
            <person name="Schwartz D.C."/>
            <person name="Turgeon B.G."/>
            <person name="Wapinski I."/>
            <person name="Yoder O."/>
            <person name="Young S."/>
            <person name="Zeng Q."/>
            <person name="Zhou S."/>
            <person name="Galagan J."/>
            <person name="Cuomo C.A."/>
            <person name="Kistler H.C."/>
            <person name="Rep M."/>
        </authorList>
    </citation>
    <scope>NUCLEOTIDE SEQUENCE [LARGE SCALE GENOMIC DNA]</scope>
    <source>
        <strain evidence="1">4287</strain>
    </source>
</reference>
<evidence type="ECO:0000313" key="1">
    <source>
        <dbReference type="EMBL" id="KNB04356.1"/>
    </source>
</evidence>
<dbReference type="RefSeq" id="XP_018242401.1">
    <property type="nucleotide sequence ID" value="XM_018399469.1"/>
</dbReference>
<sequence length="54" mass="6137">MLTPFQNVGWLHFQPKEHFRVGSCPCTEIVAKRSPSLGVNDRKLLHFEPLGGNF</sequence>
<dbReference type="VEuPathDB" id="FungiDB:FOXG_19273"/>
<protein>
    <submittedName>
        <fullName evidence="1">Uncharacterized protein</fullName>
    </submittedName>
</protein>
<organism evidence="1 2">
    <name type="scientific">Fusarium oxysporum f. sp. lycopersici (strain 4287 / CBS 123668 / FGSC 9935 / NRRL 34936)</name>
    <name type="common">Fusarium vascular wilt of tomato</name>
    <dbReference type="NCBI Taxonomy" id="426428"/>
    <lineage>
        <taxon>Eukaryota</taxon>
        <taxon>Fungi</taxon>
        <taxon>Dikarya</taxon>
        <taxon>Ascomycota</taxon>
        <taxon>Pezizomycotina</taxon>
        <taxon>Sordariomycetes</taxon>
        <taxon>Hypocreomycetidae</taxon>
        <taxon>Hypocreales</taxon>
        <taxon>Nectriaceae</taxon>
        <taxon>Fusarium</taxon>
        <taxon>Fusarium oxysporum species complex</taxon>
    </lineage>
</organism>
<reference evidence="1" key="1">
    <citation type="submission" date="2007-04" db="EMBL/GenBank/DDBJ databases">
        <authorList>
            <consortium name="The Broad Institute Genome Sequencing Platform"/>
            <person name="Birren B."/>
            <person name="Lander E."/>
            <person name="Galagan J."/>
            <person name="Nusbaum C."/>
            <person name="Devon K."/>
            <person name="Ma L.-J."/>
            <person name="Jaffe D."/>
            <person name="Butler J."/>
            <person name="Alvarez P."/>
            <person name="Gnerre S."/>
            <person name="Grabherr M."/>
            <person name="Kleber M."/>
            <person name="Mauceli E."/>
            <person name="Brockman W."/>
            <person name="MacCallum I.A."/>
            <person name="Young S."/>
            <person name="LaButti K."/>
            <person name="DeCaprio D."/>
            <person name="Crawford M."/>
            <person name="Koehrsen M."/>
            <person name="Engels R."/>
            <person name="Montgomery P."/>
            <person name="Pearson M."/>
            <person name="Howarth C."/>
            <person name="Larson L."/>
            <person name="White J."/>
            <person name="O'Leary S."/>
            <person name="Kodira C."/>
            <person name="Zeng Q."/>
            <person name="Yandava C."/>
            <person name="Alvarado L."/>
            <person name="Kistler C."/>
            <person name="Shim W.-B."/>
            <person name="Kang S."/>
            <person name="Woloshuk C."/>
        </authorList>
    </citation>
    <scope>NUCLEOTIDE SEQUENCE</scope>
    <source>
        <strain evidence="1">4287</strain>
    </source>
</reference>
<gene>
    <name evidence="1" type="ORF">FOXG_19273</name>
</gene>
<proteinExistence type="predicted"/>
<dbReference type="KEGG" id="fox:FOXG_19273"/>